<gene>
    <name evidence="1" type="ORF">XbrCFBP1976_06910</name>
</gene>
<dbReference type="InterPro" id="IPR018673">
    <property type="entry name" value="DUF2141"/>
</dbReference>
<name>A0ABX5BVT3_9XANT</name>
<protein>
    <submittedName>
        <fullName evidence="1">DUF2141 domain-containing protein</fullName>
    </submittedName>
</protein>
<organism evidence="1 2">
    <name type="scientific">Xanthomonas bromi</name>
    <dbReference type="NCBI Taxonomy" id="56449"/>
    <lineage>
        <taxon>Bacteria</taxon>
        <taxon>Pseudomonadati</taxon>
        <taxon>Pseudomonadota</taxon>
        <taxon>Gammaproteobacteria</taxon>
        <taxon>Lysobacterales</taxon>
        <taxon>Lysobacteraceae</taxon>
        <taxon>Xanthomonas</taxon>
    </lineage>
</organism>
<dbReference type="EMBL" id="MDCE01000007">
    <property type="protein sequence ID" value="PPV07656.1"/>
    <property type="molecule type" value="Genomic_DNA"/>
</dbReference>
<reference evidence="1 2" key="1">
    <citation type="submission" date="2016-08" db="EMBL/GenBank/DDBJ databases">
        <title>Evolution of the type three secretion system and type three effector repertoires in Xanthomonas.</title>
        <authorList>
            <person name="Merda D."/>
            <person name="Briand M."/>
            <person name="Bosis E."/>
            <person name="Rousseau C."/>
            <person name="Portier P."/>
            <person name="Jacques M.-A."/>
            <person name="Fischer-Le Saux M."/>
        </authorList>
    </citation>
    <scope>NUCLEOTIDE SEQUENCE [LARGE SCALE GENOMIC DNA]</scope>
    <source>
        <strain evidence="1 2">CFBP1976</strain>
    </source>
</reference>
<evidence type="ECO:0000313" key="1">
    <source>
        <dbReference type="EMBL" id="PPV07656.1"/>
    </source>
</evidence>
<evidence type="ECO:0000313" key="2">
    <source>
        <dbReference type="Proteomes" id="UP000239710"/>
    </source>
</evidence>
<keyword evidence="2" id="KW-1185">Reference proteome</keyword>
<accession>A0ABX5BVT3</accession>
<comment type="caution">
    <text evidence="1">The sequence shown here is derived from an EMBL/GenBank/DDBJ whole genome shotgun (WGS) entry which is preliminary data.</text>
</comment>
<dbReference type="Proteomes" id="UP000239710">
    <property type="component" value="Unassembled WGS sequence"/>
</dbReference>
<sequence>MRARRTIGPSAWLAHHCQENCMLARTYVVVALAGLLGSASLHAADLDVGVSGLRSQQGKLRIAVIASAAQLDSAQPPVQAQTLPIASNTPHIQFKNLPPGRYAVMVNHDENANGKLDTNLIGMPVEGYGFSNNPTGMRKPVFDEIVFDLPANGKHINVQMR</sequence>
<proteinExistence type="predicted"/>
<dbReference type="Pfam" id="PF09912">
    <property type="entry name" value="DUF2141"/>
    <property type="match status" value="1"/>
</dbReference>